<dbReference type="GO" id="GO:0044773">
    <property type="term" value="P:mitotic DNA damage checkpoint signaling"/>
    <property type="evidence" value="ECO:0007669"/>
    <property type="project" value="TreeGrafter"/>
</dbReference>
<dbReference type="RefSeq" id="XP_012893841.1">
    <property type="nucleotide sequence ID" value="XM_013038387.1"/>
</dbReference>
<evidence type="ECO:0000256" key="7">
    <source>
        <dbReference type="PROSITE-ProRule" id="PRU10141"/>
    </source>
</evidence>
<keyword evidence="12" id="KW-1185">Reference proteome</keyword>
<dbReference type="GO" id="GO:0004674">
    <property type="term" value="F:protein serine/threonine kinase activity"/>
    <property type="evidence" value="ECO:0007669"/>
    <property type="project" value="UniProtKB-KW"/>
</dbReference>
<dbReference type="Gene3D" id="3.30.200.20">
    <property type="entry name" value="Phosphorylase Kinase, domain 1"/>
    <property type="match status" value="1"/>
</dbReference>
<dbReference type="GO" id="GO:0005524">
    <property type="term" value="F:ATP binding"/>
    <property type="evidence" value="ECO:0007669"/>
    <property type="project" value="UniProtKB-UniRule"/>
</dbReference>
<dbReference type="PANTHER" id="PTHR44167:SF23">
    <property type="entry name" value="CDC7 KINASE, ISOFORM A-RELATED"/>
    <property type="match status" value="1"/>
</dbReference>
<dbReference type="OMA" id="QGFTMEK"/>
<evidence type="ECO:0000313" key="11">
    <source>
        <dbReference type="EMBL" id="CBK19793.2"/>
    </source>
</evidence>
<dbReference type="InterPro" id="IPR000719">
    <property type="entry name" value="Prot_kinase_dom"/>
</dbReference>
<keyword evidence="2 8" id="KW-0723">Serine/threonine-protein kinase</keyword>
<dbReference type="OrthoDB" id="10020333at2759"/>
<sequence length="372" mass="42843">MSNEVTSIGGFIVKELVGQGSFSEVYTCVLPDCSDCLFAIKRLLSTCSSKKIVNEVVSLYLLRECPNTISLLGITMQKDCLNLIFPYIESDDFDLFIQNCTFKDMQDYMKNLLQAVSQVHSKGIIHRDVKPRNFLYSKERKRGILIDFGLSEVKEGIVADLLESVKDKKMDNEHTEETNLIISILSHLQKPGHRCTVCQDPNCTGFARTSGTPGFRAPEVLTKVIHQTSALDIWSCGIIFMCILSRRYPLYYQKPNLNEYYELMECCSIFGSEAVVNGLNEMNRQVENIPFVQPAPLREFFVQSRWEEWVVDISMDLLMKMLEINPSKRITADEALKHPFFLFLCVCLIWLWLFFGFDILDLKEEESLYKYI</sequence>
<dbReference type="GO" id="GO:0005634">
    <property type="term" value="C:nucleus"/>
    <property type="evidence" value="ECO:0007669"/>
    <property type="project" value="TreeGrafter"/>
</dbReference>
<organism evidence="11">
    <name type="scientific">Blastocystis hominis</name>
    <dbReference type="NCBI Taxonomy" id="12968"/>
    <lineage>
        <taxon>Eukaryota</taxon>
        <taxon>Sar</taxon>
        <taxon>Stramenopiles</taxon>
        <taxon>Bigyra</taxon>
        <taxon>Opalozoa</taxon>
        <taxon>Opalinata</taxon>
        <taxon>Blastocystidae</taxon>
        <taxon>Blastocystis</taxon>
    </lineage>
</organism>
<dbReference type="Proteomes" id="UP000008312">
    <property type="component" value="Unassembled WGS sequence"/>
</dbReference>
<keyword evidence="3" id="KW-0808">Transferase</keyword>
<evidence type="ECO:0000256" key="5">
    <source>
        <dbReference type="ARBA" id="ARBA00022777"/>
    </source>
</evidence>
<evidence type="ECO:0000256" key="9">
    <source>
        <dbReference type="SAM" id="Phobius"/>
    </source>
</evidence>
<dbReference type="InterPro" id="IPR011009">
    <property type="entry name" value="Kinase-like_dom_sf"/>
</dbReference>
<evidence type="ECO:0000256" key="2">
    <source>
        <dbReference type="ARBA" id="ARBA00022527"/>
    </source>
</evidence>
<dbReference type="AlphaFoldDB" id="D8LVF4"/>
<dbReference type="PROSITE" id="PS00108">
    <property type="entry name" value="PROTEIN_KINASE_ST"/>
    <property type="match status" value="1"/>
</dbReference>
<comment type="similarity">
    <text evidence="8">Belongs to the protein kinase superfamily.</text>
</comment>
<dbReference type="EMBL" id="FN668638">
    <property type="protein sequence ID" value="CBK19793.2"/>
    <property type="molecule type" value="Genomic_DNA"/>
</dbReference>
<evidence type="ECO:0000256" key="1">
    <source>
        <dbReference type="ARBA" id="ARBA00012513"/>
    </source>
</evidence>
<keyword evidence="9" id="KW-1133">Transmembrane helix</keyword>
<keyword evidence="4 7" id="KW-0547">Nucleotide-binding</keyword>
<dbReference type="SUPFAM" id="SSF56112">
    <property type="entry name" value="Protein kinase-like (PK-like)"/>
    <property type="match status" value="1"/>
</dbReference>
<evidence type="ECO:0000259" key="10">
    <source>
        <dbReference type="PROSITE" id="PS50011"/>
    </source>
</evidence>
<accession>D8LVF4</accession>
<evidence type="ECO:0000313" key="12">
    <source>
        <dbReference type="Proteomes" id="UP000008312"/>
    </source>
</evidence>
<evidence type="ECO:0000256" key="4">
    <source>
        <dbReference type="ARBA" id="ARBA00022741"/>
    </source>
</evidence>
<keyword evidence="5" id="KW-0418">Kinase</keyword>
<name>D8LVF4_BLAHO</name>
<feature type="transmembrane region" description="Helical" evidence="9">
    <location>
        <begin position="340"/>
        <end position="360"/>
    </location>
</feature>
<dbReference type="Gene3D" id="1.10.510.10">
    <property type="entry name" value="Transferase(Phosphotransferase) domain 1"/>
    <property type="match status" value="1"/>
</dbReference>
<gene>
    <name evidence="11" type="ORF">GSBLH_T00000207001</name>
</gene>
<dbReference type="PROSITE" id="PS50011">
    <property type="entry name" value="PROTEIN_KINASE_DOM"/>
    <property type="match status" value="1"/>
</dbReference>
<feature type="domain" description="Protein kinase" evidence="10">
    <location>
        <begin position="11"/>
        <end position="341"/>
    </location>
</feature>
<dbReference type="InterPro" id="IPR017441">
    <property type="entry name" value="Protein_kinase_ATP_BS"/>
</dbReference>
<dbReference type="Pfam" id="PF00069">
    <property type="entry name" value="Pkinase"/>
    <property type="match status" value="2"/>
</dbReference>
<dbReference type="GeneID" id="24917525"/>
<dbReference type="PANTHER" id="PTHR44167">
    <property type="entry name" value="OVARIAN-SPECIFIC SERINE/THREONINE-PROTEIN KINASE LOK-RELATED"/>
    <property type="match status" value="1"/>
</dbReference>
<reference evidence="11" key="1">
    <citation type="submission" date="2010-02" db="EMBL/GenBank/DDBJ databases">
        <title>Sequencing and annotation of the Blastocystis hominis genome.</title>
        <authorList>
            <person name="Wincker P."/>
        </authorList>
    </citation>
    <scope>NUCLEOTIDE SEQUENCE</scope>
    <source>
        <strain evidence="11">Singapore isolate B</strain>
    </source>
</reference>
<keyword evidence="9" id="KW-0472">Membrane</keyword>
<protein>
    <recommendedName>
        <fullName evidence="1">non-specific serine/threonine protein kinase</fullName>
        <ecNumber evidence="1">2.7.11.1</ecNumber>
    </recommendedName>
</protein>
<keyword evidence="6 7" id="KW-0067">ATP-binding</keyword>
<dbReference type="InterPro" id="IPR008271">
    <property type="entry name" value="Ser/Thr_kinase_AS"/>
</dbReference>
<proteinExistence type="inferred from homology"/>
<dbReference type="SMART" id="SM00220">
    <property type="entry name" value="S_TKc"/>
    <property type="match status" value="1"/>
</dbReference>
<dbReference type="EC" id="2.7.11.1" evidence="1"/>
<dbReference type="InParanoid" id="D8LVF4"/>
<evidence type="ECO:0000256" key="6">
    <source>
        <dbReference type="ARBA" id="ARBA00022840"/>
    </source>
</evidence>
<feature type="binding site" evidence="7">
    <location>
        <position position="41"/>
    </location>
    <ligand>
        <name>ATP</name>
        <dbReference type="ChEBI" id="CHEBI:30616"/>
    </ligand>
</feature>
<evidence type="ECO:0000256" key="8">
    <source>
        <dbReference type="RuleBase" id="RU000304"/>
    </source>
</evidence>
<keyword evidence="9" id="KW-0812">Transmembrane</keyword>
<dbReference type="PROSITE" id="PS00107">
    <property type="entry name" value="PROTEIN_KINASE_ATP"/>
    <property type="match status" value="1"/>
</dbReference>
<evidence type="ECO:0000256" key="3">
    <source>
        <dbReference type="ARBA" id="ARBA00022679"/>
    </source>
</evidence>